<dbReference type="PANTHER" id="PTHR40267:SF1">
    <property type="entry name" value="BLR3294 PROTEIN"/>
    <property type="match status" value="1"/>
</dbReference>
<dbReference type="InterPro" id="IPR053714">
    <property type="entry name" value="Iso_Racemase_Enz_sf"/>
</dbReference>
<protein>
    <recommendedName>
        <fullName evidence="3">Asp/Glu/hydantoin racemase</fullName>
    </recommendedName>
</protein>
<dbReference type="Gene3D" id="3.40.50.12500">
    <property type="match status" value="1"/>
</dbReference>
<dbReference type="Pfam" id="PF17645">
    <property type="entry name" value="Amdase"/>
    <property type="match status" value="1"/>
</dbReference>
<dbReference type="AlphaFoldDB" id="A0AAD6G3B4"/>
<dbReference type="EMBL" id="JAPVEA010000005">
    <property type="protein sequence ID" value="KAJ5453893.1"/>
    <property type="molecule type" value="Genomic_DNA"/>
</dbReference>
<organism evidence="1 2">
    <name type="scientific">Penicillium daleae</name>
    <dbReference type="NCBI Taxonomy" id="63821"/>
    <lineage>
        <taxon>Eukaryota</taxon>
        <taxon>Fungi</taxon>
        <taxon>Dikarya</taxon>
        <taxon>Ascomycota</taxon>
        <taxon>Pezizomycotina</taxon>
        <taxon>Eurotiomycetes</taxon>
        <taxon>Eurotiomycetidae</taxon>
        <taxon>Eurotiales</taxon>
        <taxon>Aspergillaceae</taxon>
        <taxon>Penicillium</taxon>
    </lineage>
</organism>
<dbReference type="GeneID" id="81598474"/>
<gene>
    <name evidence="1" type="ORF">N7458_004849</name>
</gene>
<dbReference type="RefSeq" id="XP_056766849.1">
    <property type="nucleotide sequence ID" value="XM_056908231.1"/>
</dbReference>
<name>A0AAD6G3B4_9EURO</name>
<proteinExistence type="predicted"/>
<reference evidence="1" key="2">
    <citation type="journal article" date="2023" name="IMA Fungus">
        <title>Comparative genomic study of the Penicillium genus elucidates a diverse pangenome and 15 lateral gene transfer events.</title>
        <authorList>
            <person name="Petersen C."/>
            <person name="Sorensen T."/>
            <person name="Nielsen M.R."/>
            <person name="Sondergaard T.E."/>
            <person name="Sorensen J.L."/>
            <person name="Fitzpatrick D.A."/>
            <person name="Frisvad J.C."/>
            <person name="Nielsen K.L."/>
        </authorList>
    </citation>
    <scope>NUCLEOTIDE SEQUENCE</scope>
    <source>
        <strain evidence="1">IBT 16125</strain>
    </source>
</reference>
<dbReference type="Proteomes" id="UP001213681">
    <property type="component" value="Unassembled WGS sequence"/>
</dbReference>
<reference evidence="1" key="1">
    <citation type="submission" date="2022-12" db="EMBL/GenBank/DDBJ databases">
        <authorList>
            <person name="Petersen C."/>
        </authorList>
    </citation>
    <scope>NUCLEOTIDE SEQUENCE</scope>
    <source>
        <strain evidence="1">IBT 16125</strain>
    </source>
</reference>
<keyword evidence="2" id="KW-1185">Reference proteome</keyword>
<evidence type="ECO:0008006" key="3">
    <source>
        <dbReference type="Google" id="ProtNLM"/>
    </source>
</evidence>
<dbReference type="PIRSF" id="PIRSF015736">
    <property type="entry name" value="MI"/>
    <property type="match status" value="1"/>
</dbReference>
<accession>A0AAD6G3B4</accession>
<comment type="caution">
    <text evidence="1">The sequence shown here is derived from an EMBL/GenBank/DDBJ whole genome shotgun (WGS) entry which is preliminary data.</text>
</comment>
<dbReference type="InterPro" id="IPR026286">
    <property type="entry name" value="MaiA/AMDase"/>
</dbReference>
<sequence length="245" mass="26475">MAKRIRLGILTPSSNTSLEPLSQAIVSKLPNVSVHFSRFTVLKISLEEDALAQFQTEKIVEAARLLADANVDIIGWSGTSSGWLGFQADEELCAAITAATGIPTATSVLALNRAVKALSVTELGLVTPYLDNVQAAIVKTYATIGVDCGKERHLGLSKNSSFAEVDEPTLDEMVADVAGKEVQAISTFCTNLRAAQRVDYWERKHGVIVLDTVATVIWDMLLQCQVDPSCVEGWGRLFQLNVLKA</sequence>
<dbReference type="PANTHER" id="PTHR40267">
    <property type="entry name" value="BLR3294 PROTEIN"/>
    <property type="match status" value="1"/>
</dbReference>
<evidence type="ECO:0000313" key="2">
    <source>
        <dbReference type="Proteomes" id="UP001213681"/>
    </source>
</evidence>
<evidence type="ECO:0000313" key="1">
    <source>
        <dbReference type="EMBL" id="KAJ5453893.1"/>
    </source>
</evidence>